<organism evidence="3 4">
    <name type="scientific">Gonium pectorale</name>
    <name type="common">Green alga</name>
    <dbReference type="NCBI Taxonomy" id="33097"/>
    <lineage>
        <taxon>Eukaryota</taxon>
        <taxon>Viridiplantae</taxon>
        <taxon>Chlorophyta</taxon>
        <taxon>core chlorophytes</taxon>
        <taxon>Chlorophyceae</taxon>
        <taxon>CS clade</taxon>
        <taxon>Chlamydomonadales</taxon>
        <taxon>Volvocaceae</taxon>
        <taxon>Gonium</taxon>
    </lineage>
</organism>
<dbReference type="GO" id="GO:0005930">
    <property type="term" value="C:axoneme"/>
    <property type="evidence" value="ECO:0007669"/>
    <property type="project" value="UniProtKB-SubCell"/>
</dbReference>
<comment type="caution">
    <text evidence="3">The sequence shown here is derived from an EMBL/GenBank/DDBJ whole genome shotgun (WGS) entry which is preliminary data.</text>
</comment>
<dbReference type="Gene3D" id="3.80.10.10">
    <property type="entry name" value="Ribonuclease Inhibitor"/>
    <property type="match status" value="1"/>
</dbReference>
<dbReference type="SUPFAM" id="SSF52047">
    <property type="entry name" value="RNI-like"/>
    <property type="match status" value="1"/>
</dbReference>
<protein>
    <submittedName>
        <fullName evidence="3">Uncharacterized protein</fullName>
    </submittedName>
</protein>
<keyword evidence="4" id="KW-1185">Reference proteome</keyword>
<proteinExistence type="predicted"/>
<feature type="compositionally biased region" description="Acidic residues" evidence="2">
    <location>
        <begin position="498"/>
        <end position="527"/>
    </location>
</feature>
<gene>
    <name evidence="3" type="ORF">GPECTOR_10g1006</name>
</gene>
<dbReference type="Proteomes" id="UP000075714">
    <property type="component" value="Unassembled WGS sequence"/>
</dbReference>
<reference evidence="4" key="1">
    <citation type="journal article" date="2016" name="Nat. Commun.">
        <title>The Gonium pectorale genome demonstrates co-option of cell cycle regulation during the evolution of multicellularity.</title>
        <authorList>
            <person name="Hanschen E.R."/>
            <person name="Marriage T.N."/>
            <person name="Ferris P.J."/>
            <person name="Hamaji T."/>
            <person name="Toyoda A."/>
            <person name="Fujiyama A."/>
            <person name="Neme R."/>
            <person name="Noguchi H."/>
            <person name="Minakuchi Y."/>
            <person name="Suzuki M."/>
            <person name="Kawai-Toyooka H."/>
            <person name="Smith D.R."/>
            <person name="Sparks H."/>
            <person name="Anderson J."/>
            <person name="Bakaric R."/>
            <person name="Luria V."/>
            <person name="Karger A."/>
            <person name="Kirschner M.W."/>
            <person name="Durand P.M."/>
            <person name="Michod R.E."/>
            <person name="Nozaki H."/>
            <person name="Olson B.J."/>
        </authorList>
    </citation>
    <scope>NUCLEOTIDE SEQUENCE [LARGE SCALE GENOMIC DNA]</scope>
    <source>
        <strain evidence="4">NIES-2863</strain>
    </source>
</reference>
<comment type="subcellular location">
    <subcellularLocation>
        <location evidence="1">Cytoplasm</location>
        <location evidence="1">Cytoskeleton</location>
        <location evidence="1">Cilium axoneme</location>
    </subcellularLocation>
</comment>
<evidence type="ECO:0000256" key="1">
    <source>
        <dbReference type="ARBA" id="ARBA00004430"/>
    </source>
</evidence>
<dbReference type="AlphaFoldDB" id="A0A150GQB9"/>
<feature type="compositionally biased region" description="Basic and acidic residues" evidence="2">
    <location>
        <begin position="528"/>
        <end position="537"/>
    </location>
</feature>
<evidence type="ECO:0000313" key="4">
    <source>
        <dbReference type="Proteomes" id="UP000075714"/>
    </source>
</evidence>
<dbReference type="InterPro" id="IPR032675">
    <property type="entry name" value="LRR_dom_sf"/>
</dbReference>
<accession>A0A150GQB9</accession>
<dbReference type="EMBL" id="LSYV01000011">
    <property type="protein sequence ID" value="KXZ51984.1"/>
    <property type="molecule type" value="Genomic_DNA"/>
</dbReference>
<name>A0A150GQB9_GONPE</name>
<evidence type="ECO:0000313" key="3">
    <source>
        <dbReference type="EMBL" id="KXZ51984.1"/>
    </source>
</evidence>
<feature type="region of interest" description="Disordered" evidence="2">
    <location>
        <begin position="497"/>
        <end position="558"/>
    </location>
</feature>
<sequence>MPSATLRTRHLELYPPELLTASVARGIATAFPSVAHLRLTGPGALDGRVVKAGLKCLLGAGSPAREASKRKRSGKGGGKSDAAGQATAAAAPLLPCLTSIDLDSCASTDILATLCGCSQLRSLTIDLPDLSMYCFPPPPPSPDCSLSPLSRMTGLQSLALTNVPYKELSFVLPYLSGLTSLLLDRVVGCGGSLQPSLFTCLVNLQSLEVVIADLDVGGMEHLTALTHLSAGLTAEKPRGPDRRQAARPSPEPLVGPLVWPLPPRLCSLHLHGGSVDIGVLGCLQLPDCLRWVEFGEDHIDIELLPGVHTDLDGRLLPAMERALTSALRLMARARKTHLARRGSKAVRGLAGGFEGCTVEVLYCDLLLRPPAPEALRAGGGVAGLAAPPRGHMPWLEVLAEAGPANLTLNRILLGEAEMRCIAGMESLEALCLEEHTPSLPVEALPLLGSLSRLQRLELSARTLVRQAPEVVAGALKRLCAASAPRCLEVVLKHHIHEEEEEYDSDDEGGNGSEYEEDGEDMDKDEGADDRGWARDSDDGSSDGGTSGSSGGGGGRGVRERAQALLARVRGLLGGAGLAPGMVCLQIND</sequence>
<evidence type="ECO:0000256" key="2">
    <source>
        <dbReference type="SAM" id="MobiDB-lite"/>
    </source>
</evidence>
<feature type="compositionally biased region" description="Gly residues" evidence="2">
    <location>
        <begin position="541"/>
        <end position="555"/>
    </location>
</feature>